<dbReference type="AlphaFoldDB" id="A0A9E4N4P7"/>
<comment type="caution">
    <text evidence="2">The sequence shown here is derived from an EMBL/GenBank/DDBJ whole genome shotgun (WGS) entry which is preliminary data.</text>
</comment>
<evidence type="ECO:0000313" key="3">
    <source>
        <dbReference type="Proteomes" id="UP000886667"/>
    </source>
</evidence>
<gene>
    <name evidence="2" type="ORF">JAZ07_07270</name>
</gene>
<dbReference type="InterPro" id="IPR028939">
    <property type="entry name" value="P5C_Rdtase_cat_N"/>
</dbReference>
<feature type="non-terminal residue" evidence="2">
    <location>
        <position position="34"/>
    </location>
</feature>
<feature type="domain" description="Pyrroline-5-carboxylate reductase catalytic N-terminal" evidence="1">
    <location>
        <begin position="5"/>
        <end position="29"/>
    </location>
</feature>
<dbReference type="Pfam" id="PF03807">
    <property type="entry name" value="F420_oxidored"/>
    <property type="match status" value="1"/>
</dbReference>
<sequence>MKSDKITFIGGGNMATSLIGGLIADDYESQAITV</sequence>
<dbReference type="Gene3D" id="3.40.50.720">
    <property type="entry name" value="NAD(P)-binding Rossmann-like Domain"/>
    <property type="match status" value="1"/>
</dbReference>
<dbReference type="Proteomes" id="UP000886667">
    <property type="component" value="Unassembled WGS sequence"/>
</dbReference>
<dbReference type="EMBL" id="JAEPCM010000238">
    <property type="protein sequence ID" value="MCG7946133.1"/>
    <property type="molecule type" value="Genomic_DNA"/>
</dbReference>
<proteinExistence type="predicted"/>
<name>A0A9E4N4P7_9GAMM</name>
<organism evidence="2 3">
    <name type="scientific">Candidatus Thiodiazotropha taylori</name>
    <dbReference type="NCBI Taxonomy" id="2792791"/>
    <lineage>
        <taxon>Bacteria</taxon>
        <taxon>Pseudomonadati</taxon>
        <taxon>Pseudomonadota</taxon>
        <taxon>Gammaproteobacteria</taxon>
        <taxon>Chromatiales</taxon>
        <taxon>Sedimenticolaceae</taxon>
        <taxon>Candidatus Thiodiazotropha</taxon>
    </lineage>
</organism>
<accession>A0A9E4N4P7</accession>
<protein>
    <submittedName>
        <fullName evidence="2">NAD(P)-binding domain-containing protein</fullName>
    </submittedName>
</protein>
<evidence type="ECO:0000313" key="2">
    <source>
        <dbReference type="EMBL" id="MCG7946133.1"/>
    </source>
</evidence>
<evidence type="ECO:0000259" key="1">
    <source>
        <dbReference type="Pfam" id="PF03807"/>
    </source>
</evidence>
<reference evidence="2" key="1">
    <citation type="journal article" date="2021" name="Proc. Natl. Acad. Sci. U.S.A.">
        <title>Global biogeography of chemosynthetic symbionts reveals both localized and globally distributed symbiont groups. .</title>
        <authorList>
            <person name="Osvatic J.T."/>
            <person name="Wilkins L.G.E."/>
            <person name="Leibrecht L."/>
            <person name="Leray M."/>
            <person name="Zauner S."/>
            <person name="Polzin J."/>
            <person name="Camacho Y."/>
            <person name="Gros O."/>
            <person name="van Gils J.A."/>
            <person name="Eisen J.A."/>
            <person name="Petersen J.M."/>
            <person name="Yuen B."/>
        </authorList>
    </citation>
    <scope>NUCLEOTIDE SEQUENCE</scope>
    <source>
        <strain evidence="2">MAGclacostrist064TRANS</strain>
    </source>
</reference>